<protein>
    <submittedName>
        <fullName evidence="2">FdtA/QdtA family cupin domain-containing protein</fullName>
    </submittedName>
</protein>
<dbReference type="RefSeq" id="WP_386065449.1">
    <property type="nucleotide sequence ID" value="NZ_JBHLTQ010000019.1"/>
</dbReference>
<keyword evidence="3" id="KW-1185">Reference proteome</keyword>
<accession>A0ABV6QCE8</accession>
<feature type="domain" description="Sugar 3,4-ketoisomerase QdtA cupin" evidence="1">
    <location>
        <begin position="6"/>
        <end position="132"/>
    </location>
</feature>
<dbReference type="InterPro" id="IPR008894">
    <property type="entry name" value="QdtA_cupin_dom"/>
</dbReference>
<dbReference type="Gene3D" id="2.60.120.10">
    <property type="entry name" value="Jelly Rolls"/>
    <property type="match status" value="1"/>
</dbReference>
<dbReference type="CDD" id="cd20292">
    <property type="entry name" value="cupin_QdtA-like"/>
    <property type="match status" value="1"/>
</dbReference>
<dbReference type="EMBL" id="JBHLTQ010000019">
    <property type="protein sequence ID" value="MFC0605968.1"/>
    <property type="molecule type" value="Genomic_DNA"/>
</dbReference>
<evidence type="ECO:0000313" key="3">
    <source>
        <dbReference type="Proteomes" id="UP001589832"/>
    </source>
</evidence>
<name>A0ABV6QCE8_9FLAO</name>
<comment type="caution">
    <text evidence="2">The sequence shown here is derived from an EMBL/GenBank/DDBJ whole genome shotgun (WGS) entry which is preliminary data.</text>
</comment>
<dbReference type="Proteomes" id="UP001589832">
    <property type="component" value="Unassembled WGS sequence"/>
</dbReference>
<gene>
    <name evidence="2" type="ORF">ACFFGA_15530</name>
</gene>
<dbReference type="InterPro" id="IPR014710">
    <property type="entry name" value="RmlC-like_jellyroll"/>
</dbReference>
<evidence type="ECO:0000259" key="1">
    <source>
        <dbReference type="Pfam" id="PF05523"/>
    </source>
</evidence>
<organism evidence="2 3">
    <name type="scientific">Winogradskyella pulchriflava</name>
    <dbReference type="NCBI Taxonomy" id="1110688"/>
    <lineage>
        <taxon>Bacteria</taxon>
        <taxon>Pseudomonadati</taxon>
        <taxon>Bacteroidota</taxon>
        <taxon>Flavobacteriia</taxon>
        <taxon>Flavobacteriales</taxon>
        <taxon>Flavobacteriaceae</taxon>
        <taxon>Winogradskyella</taxon>
    </lineage>
</organism>
<sequence length="134" mass="15238">MSTIKDTTIINIPKVHDERGSLAVIEKDAIPFAIKRVYYLYDVPSDSYRGGHAHKEQESVIIALSGSFEVIVDDGKLKKRITLNKPTQGLYIPTHIWREIDNFSSGAVCLVLASTNYNESEYVREYDDFLLSKR</sequence>
<proteinExistence type="predicted"/>
<dbReference type="Pfam" id="PF05523">
    <property type="entry name" value="FdtA"/>
    <property type="match status" value="1"/>
</dbReference>
<reference evidence="2 3" key="1">
    <citation type="submission" date="2024-09" db="EMBL/GenBank/DDBJ databases">
        <authorList>
            <person name="Sun Q."/>
            <person name="Mori K."/>
        </authorList>
    </citation>
    <scope>NUCLEOTIDE SEQUENCE [LARGE SCALE GENOMIC DNA]</scope>
    <source>
        <strain evidence="2 3">NCAIM B.02481</strain>
    </source>
</reference>
<dbReference type="SUPFAM" id="SSF51182">
    <property type="entry name" value="RmlC-like cupins"/>
    <property type="match status" value="1"/>
</dbReference>
<dbReference type="InterPro" id="IPR011051">
    <property type="entry name" value="RmlC_Cupin_sf"/>
</dbReference>
<evidence type="ECO:0000313" key="2">
    <source>
        <dbReference type="EMBL" id="MFC0605968.1"/>
    </source>
</evidence>